<feature type="compositionally biased region" description="Basic and acidic residues" evidence="1">
    <location>
        <begin position="82"/>
        <end position="91"/>
    </location>
</feature>
<reference evidence="2" key="1">
    <citation type="journal article" date="2020" name="bioRxiv">
        <title>Hybrid origin of Populus tomentosa Carr. identified through genome sequencing and phylogenomic analysis.</title>
        <authorList>
            <person name="An X."/>
            <person name="Gao K."/>
            <person name="Chen Z."/>
            <person name="Li J."/>
            <person name="Yang X."/>
            <person name="Yang X."/>
            <person name="Zhou J."/>
            <person name="Guo T."/>
            <person name="Zhao T."/>
            <person name="Huang S."/>
            <person name="Miao D."/>
            <person name="Khan W.U."/>
            <person name="Rao P."/>
            <person name="Ye M."/>
            <person name="Lei B."/>
            <person name="Liao W."/>
            <person name="Wang J."/>
            <person name="Ji L."/>
            <person name="Li Y."/>
            <person name="Guo B."/>
            <person name="Mustafa N.S."/>
            <person name="Li S."/>
            <person name="Yun Q."/>
            <person name="Keller S.R."/>
            <person name="Mao J."/>
            <person name="Zhang R."/>
            <person name="Strauss S.H."/>
        </authorList>
    </citation>
    <scope>NUCLEOTIDE SEQUENCE</scope>
    <source>
        <strain evidence="2">GM15</strain>
        <tissue evidence="2">Leaf</tissue>
    </source>
</reference>
<protein>
    <submittedName>
        <fullName evidence="2">Uncharacterized protein</fullName>
    </submittedName>
</protein>
<dbReference type="AlphaFoldDB" id="A0A8X8DEF9"/>
<comment type="caution">
    <text evidence="2">The sequence shown here is derived from an EMBL/GenBank/DDBJ whole genome shotgun (WGS) entry which is preliminary data.</text>
</comment>
<proteinExistence type="predicted"/>
<evidence type="ECO:0000313" key="3">
    <source>
        <dbReference type="Proteomes" id="UP000886885"/>
    </source>
</evidence>
<name>A0A8X8DEF9_POPTO</name>
<dbReference type="EMBL" id="JAAWWB010000003">
    <property type="protein sequence ID" value="KAG6787219.1"/>
    <property type="molecule type" value="Genomic_DNA"/>
</dbReference>
<dbReference type="Proteomes" id="UP000886885">
    <property type="component" value="Chromosome 2A"/>
</dbReference>
<sequence>MVSLIHLVSRKETAEVHRRESERQSLASREKAVLVMATAEGRSSTVVVLMGEHDKAITLEYDDMSVDMDISPINSPNNCETKPPEPHDANC</sequence>
<keyword evidence="3" id="KW-1185">Reference proteome</keyword>
<organism evidence="2 3">
    <name type="scientific">Populus tomentosa</name>
    <name type="common">Chinese white poplar</name>
    <dbReference type="NCBI Taxonomy" id="118781"/>
    <lineage>
        <taxon>Eukaryota</taxon>
        <taxon>Viridiplantae</taxon>
        <taxon>Streptophyta</taxon>
        <taxon>Embryophyta</taxon>
        <taxon>Tracheophyta</taxon>
        <taxon>Spermatophyta</taxon>
        <taxon>Magnoliopsida</taxon>
        <taxon>eudicotyledons</taxon>
        <taxon>Gunneridae</taxon>
        <taxon>Pentapetalae</taxon>
        <taxon>rosids</taxon>
        <taxon>fabids</taxon>
        <taxon>Malpighiales</taxon>
        <taxon>Salicaceae</taxon>
        <taxon>Saliceae</taxon>
        <taxon>Populus</taxon>
    </lineage>
</organism>
<gene>
    <name evidence="2" type="ORF">POTOM_008855</name>
</gene>
<evidence type="ECO:0000313" key="2">
    <source>
        <dbReference type="EMBL" id="KAG6787219.1"/>
    </source>
</evidence>
<feature type="region of interest" description="Disordered" evidence="1">
    <location>
        <begin position="72"/>
        <end position="91"/>
    </location>
</feature>
<evidence type="ECO:0000256" key="1">
    <source>
        <dbReference type="SAM" id="MobiDB-lite"/>
    </source>
</evidence>
<accession>A0A8X8DEF9</accession>